<gene>
    <name evidence="3" type="ORF">PVL29_017405</name>
</gene>
<feature type="compositionally biased region" description="Basic and acidic residues" evidence="1">
    <location>
        <begin position="277"/>
        <end position="287"/>
    </location>
</feature>
<keyword evidence="4" id="KW-1185">Reference proteome</keyword>
<evidence type="ECO:0000313" key="3">
    <source>
        <dbReference type="EMBL" id="KAJ9685363.1"/>
    </source>
</evidence>
<feature type="compositionally biased region" description="Basic and acidic residues" evidence="1">
    <location>
        <begin position="224"/>
        <end position="248"/>
    </location>
</feature>
<keyword evidence="2" id="KW-1133">Transmembrane helix</keyword>
<feature type="compositionally biased region" description="Low complexity" evidence="1">
    <location>
        <begin position="148"/>
        <end position="163"/>
    </location>
</feature>
<evidence type="ECO:0000313" key="4">
    <source>
        <dbReference type="Proteomes" id="UP001168098"/>
    </source>
</evidence>
<dbReference type="AlphaFoldDB" id="A0AA38ZB88"/>
<protein>
    <submittedName>
        <fullName evidence="3">Uncharacterized protein</fullName>
    </submittedName>
</protein>
<dbReference type="Proteomes" id="UP001168098">
    <property type="component" value="Unassembled WGS sequence"/>
</dbReference>
<feature type="region of interest" description="Disordered" evidence="1">
    <location>
        <begin position="273"/>
        <end position="298"/>
    </location>
</feature>
<keyword evidence="2" id="KW-0472">Membrane</keyword>
<keyword evidence="2" id="KW-0812">Transmembrane</keyword>
<feature type="region of interest" description="Disordered" evidence="1">
    <location>
        <begin position="140"/>
        <end position="165"/>
    </location>
</feature>
<accession>A0AA38ZB88</accession>
<evidence type="ECO:0000256" key="1">
    <source>
        <dbReference type="SAM" id="MobiDB-lite"/>
    </source>
</evidence>
<sequence>MCPNVVLPVLLEVEDGAWTFTVVVSVTGDVDEDDNITPESDRCRDGLVNMGGYVSQWSKNAEGLRGSNRGNECYSRRPLPQPRNRSKLASKREIGKGGRSLGSAEESFIGLTVSEPLNKAQPTRAQSGTIFCGPQAGPVASQAHETVAPSSSSRQQAGSSAKAIPQLASTHGPVEGRAGVVVLSGEDGRAFEIKAQSPPILSPPSDEVVGCVLKGPSRLGQSLKGKESSVEKDRSRREEDDAAVKGKAPEGQSRGSSQKEELVVTKRMWTTLFPPSSDHRQERRSRSEPIFPVKPPSVSEARPLEKAQRFLSLAVICEIGGEGKGPRRQVVQRFCAINASKKTKKVLWAEWGQTFVVLQSRVHFLVQKSEVKGSSLRGFPNFREWKIRRYVCPLILSLPSLLLPLIVVSFFLWKIESLYSFLRRVPLVQIFSAQSIFLNLLWKIKFFLKFWLIKTLWAIFFKIMLAFLSMMRWRTNLLFQTRCQSVLHPVSLNLACLRRFLIVIQAARGILWSPLRRNSI</sequence>
<feature type="region of interest" description="Disordered" evidence="1">
    <location>
        <begin position="195"/>
        <end position="261"/>
    </location>
</feature>
<feature type="transmembrane region" description="Helical" evidence="2">
    <location>
        <begin position="425"/>
        <end position="444"/>
    </location>
</feature>
<comment type="caution">
    <text evidence="3">The sequence shown here is derived from an EMBL/GenBank/DDBJ whole genome shotgun (WGS) entry which is preliminary data.</text>
</comment>
<dbReference type="EMBL" id="JARBHA010000013">
    <property type="protein sequence ID" value="KAJ9685363.1"/>
    <property type="molecule type" value="Genomic_DNA"/>
</dbReference>
<feature type="region of interest" description="Disordered" evidence="1">
    <location>
        <begin position="61"/>
        <end position="102"/>
    </location>
</feature>
<feature type="transmembrane region" description="Helical" evidence="2">
    <location>
        <begin position="394"/>
        <end position="413"/>
    </location>
</feature>
<proteinExistence type="predicted"/>
<evidence type="ECO:0000256" key="2">
    <source>
        <dbReference type="SAM" id="Phobius"/>
    </source>
</evidence>
<name>A0AA38ZB88_VITRO</name>
<reference evidence="3 4" key="1">
    <citation type="journal article" date="2023" name="BMC Biotechnol.">
        <title>Vitis rotundifolia cv Carlos genome sequencing.</title>
        <authorList>
            <person name="Huff M."/>
            <person name="Hulse-Kemp A."/>
            <person name="Scheffler B."/>
            <person name="Youngblood R."/>
            <person name="Simpson S."/>
            <person name="Babiker E."/>
            <person name="Staton M."/>
        </authorList>
    </citation>
    <scope>NUCLEOTIDE SEQUENCE [LARGE SCALE GENOMIC DNA]</scope>
    <source>
        <tissue evidence="3">Leaf</tissue>
    </source>
</reference>
<organism evidence="3 4">
    <name type="scientific">Vitis rotundifolia</name>
    <name type="common">Muscadine grape</name>
    <dbReference type="NCBI Taxonomy" id="103349"/>
    <lineage>
        <taxon>Eukaryota</taxon>
        <taxon>Viridiplantae</taxon>
        <taxon>Streptophyta</taxon>
        <taxon>Embryophyta</taxon>
        <taxon>Tracheophyta</taxon>
        <taxon>Spermatophyta</taxon>
        <taxon>Magnoliopsida</taxon>
        <taxon>eudicotyledons</taxon>
        <taxon>Gunneridae</taxon>
        <taxon>Pentapetalae</taxon>
        <taxon>rosids</taxon>
        <taxon>Vitales</taxon>
        <taxon>Vitaceae</taxon>
        <taxon>Viteae</taxon>
        <taxon>Vitis</taxon>
    </lineage>
</organism>
<feature type="transmembrane region" description="Helical" evidence="2">
    <location>
        <begin position="450"/>
        <end position="468"/>
    </location>
</feature>